<name>A0AAD8Q2Y6_9PEZI</name>
<sequence length="160" mass="17735">MKVLHIRYTTRTTTVCCRLTGTAFLRVRSGQGFASIQAKPSPSSFCHGKNRSVPTEYCLGTYTHCITLVQRTPYSVDNDDGPVWTQCMHVHTSTRPRIACCHSFHPSTVVIVIIAFIMLSCISQLPVADPPTQQMRYMISQPANLTAGGRLSLLRGLRPP</sequence>
<accession>A0AAD8Q2Y6</accession>
<dbReference type="EMBL" id="JAHLJV010000019">
    <property type="protein sequence ID" value="KAK1594538.1"/>
    <property type="molecule type" value="Genomic_DNA"/>
</dbReference>
<evidence type="ECO:0000313" key="3">
    <source>
        <dbReference type="Proteomes" id="UP001230504"/>
    </source>
</evidence>
<feature type="transmembrane region" description="Helical" evidence="1">
    <location>
        <begin position="109"/>
        <end position="128"/>
    </location>
</feature>
<keyword evidence="1" id="KW-0472">Membrane</keyword>
<organism evidence="2 3">
    <name type="scientific">Colletotrichum navitas</name>
    <dbReference type="NCBI Taxonomy" id="681940"/>
    <lineage>
        <taxon>Eukaryota</taxon>
        <taxon>Fungi</taxon>
        <taxon>Dikarya</taxon>
        <taxon>Ascomycota</taxon>
        <taxon>Pezizomycotina</taxon>
        <taxon>Sordariomycetes</taxon>
        <taxon>Hypocreomycetidae</taxon>
        <taxon>Glomerellales</taxon>
        <taxon>Glomerellaceae</taxon>
        <taxon>Colletotrichum</taxon>
        <taxon>Colletotrichum graminicola species complex</taxon>
    </lineage>
</organism>
<proteinExistence type="predicted"/>
<keyword evidence="1" id="KW-1133">Transmembrane helix</keyword>
<evidence type="ECO:0000313" key="2">
    <source>
        <dbReference type="EMBL" id="KAK1594538.1"/>
    </source>
</evidence>
<dbReference type="RefSeq" id="XP_060415700.1">
    <property type="nucleotide sequence ID" value="XM_060550867.1"/>
</dbReference>
<evidence type="ECO:0000256" key="1">
    <source>
        <dbReference type="SAM" id="Phobius"/>
    </source>
</evidence>
<dbReference type="Proteomes" id="UP001230504">
    <property type="component" value="Unassembled WGS sequence"/>
</dbReference>
<reference evidence="2" key="1">
    <citation type="submission" date="2021-06" db="EMBL/GenBank/DDBJ databases">
        <title>Comparative genomics, transcriptomics and evolutionary studies reveal genomic signatures of adaptation to plant cell wall in hemibiotrophic fungi.</title>
        <authorList>
            <consortium name="DOE Joint Genome Institute"/>
            <person name="Baroncelli R."/>
            <person name="Diaz J.F."/>
            <person name="Benocci T."/>
            <person name="Peng M."/>
            <person name="Battaglia E."/>
            <person name="Haridas S."/>
            <person name="Andreopoulos W."/>
            <person name="Labutti K."/>
            <person name="Pangilinan J."/>
            <person name="Floch G.L."/>
            <person name="Makela M.R."/>
            <person name="Henrissat B."/>
            <person name="Grigoriev I.V."/>
            <person name="Crouch J.A."/>
            <person name="De Vries R.P."/>
            <person name="Sukno S.A."/>
            <person name="Thon M.R."/>
        </authorList>
    </citation>
    <scope>NUCLEOTIDE SEQUENCE</scope>
    <source>
        <strain evidence="2">CBS 125086</strain>
    </source>
</reference>
<dbReference type="AlphaFoldDB" id="A0AAD8Q2Y6"/>
<keyword evidence="3" id="KW-1185">Reference proteome</keyword>
<comment type="caution">
    <text evidence="2">The sequence shown here is derived from an EMBL/GenBank/DDBJ whole genome shotgun (WGS) entry which is preliminary data.</text>
</comment>
<protein>
    <submittedName>
        <fullName evidence="2">Uncharacterized protein</fullName>
    </submittedName>
</protein>
<dbReference type="GeneID" id="85435107"/>
<gene>
    <name evidence="2" type="ORF">LY79DRAFT_131898</name>
</gene>
<keyword evidence="1" id="KW-0812">Transmembrane</keyword>